<dbReference type="SUPFAM" id="SSF51735">
    <property type="entry name" value="NAD(P)-binding Rossmann-fold domains"/>
    <property type="match status" value="1"/>
</dbReference>
<keyword evidence="4" id="KW-1185">Reference proteome</keyword>
<evidence type="ECO:0000313" key="3">
    <source>
        <dbReference type="EMBL" id="BAU47929.1"/>
    </source>
</evidence>
<dbReference type="Proteomes" id="UP000218899">
    <property type="component" value="Chromosome"/>
</dbReference>
<dbReference type="RefSeq" id="WP_096460489.1">
    <property type="nucleotide sequence ID" value="NZ_AP014936.1"/>
</dbReference>
<dbReference type="Pfam" id="PF01370">
    <property type="entry name" value="Epimerase"/>
    <property type="match status" value="1"/>
</dbReference>
<dbReference type="AlphaFoldDB" id="A0A1B4V2Z7"/>
<dbReference type="KEGG" id="sva:SVA_1362"/>
<dbReference type="EMBL" id="AP014936">
    <property type="protein sequence ID" value="BAU47929.1"/>
    <property type="molecule type" value="Genomic_DNA"/>
</dbReference>
<dbReference type="InterPro" id="IPR036291">
    <property type="entry name" value="NAD(P)-bd_dom_sf"/>
</dbReference>
<reference evidence="3 4" key="1">
    <citation type="submission" date="2015-08" db="EMBL/GenBank/DDBJ databases">
        <title>Complete genome sequence of Sulfurifustis variabilis.</title>
        <authorList>
            <person name="Miura A."/>
            <person name="Kojima H."/>
            <person name="Fukui M."/>
        </authorList>
    </citation>
    <scope>NUCLEOTIDE SEQUENCE [LARGE SCALE GENOMIC DNA]</scope>
    <source>
        <strain evidence="4">skN76</strain>
    </source>
</reference>
<feature type="domain" description="Ketoreductase" evidence="2">
    <location>
        <begin position="1"/>
        <end position="177"/>
    </location>
</feature>
<dbReference type="Gene3D" id="3.40.50.720">
    <property type="entry name" value="NAD(P)-binding Rossmann-like Domain"/>
    <property type="match status" value="1"/>
</dbReference>
<sequence length="308" mass="33438">MRILVTGGAGFIGSHLTERLLGEGHRVRVLDNLSTGKRENLPSHPGLEFVEGDIRAQDDAMEAVSGIDAVYHLAAVASVQASVDDPRGTHESNFVGTLNLLEAARRHRVQRFLYASSAAVYGDNADLPVGEEATTKPLSPYAADKLAGEHYLDFYGRKFGLAGTAFRFFNIYGPRQDPSSPYSGVISIFVDRMRQGRPVTIYGDGRQTRDFVYVGDLAELLASALMSEEAVGQVLNVGRGVECSLLELVAELEKLGGRSIERQHEAARTGDIRHSRARVARLRQVFGRVPQTPIGAGLARLLGHEDAA</sequence>
<name>A0A1B4V2Z7_9GAMM</name>
<dbReference type="InterPro" id="IPR057326">
    <property type="entry name" value="KR_dom"/>
</dbReference>
<protein>
    <submittedName>
        <fullName evidence="3">NAD-dependent dehydratase</fullName>
    </submittedName>
</protein>
<dbReference type="Gene3D" id="3.90.25.10">
    <property type="entry name" value="UDP-galactose 4-epimerase, domain 1"/>
    <property type="match status" value="1"/>
</dbReference>
<accession>A0A1B4V2Z7</accession>
<dbReference type="OrthoDB" id="9803010at2"/>
<proteinExistence type="inferred from homology"/>
<evidence type="ECO:0000259" key="2">
    <source>
        <dbReference type="SMART" id="SM00822"/>
    </source>
</evidence>
<dbReference type="InterPro" id="IPR050177">
    <property type="entry name" value="Lipid_A_modif_metabolic_enz"/>
</dbReference>
<evidence type="ECO:0000256" key="1">
    <source>
        <dbReference type="ARBA" id="ARBA00006484"/>
    </source>
</evidence>
<dbReference type="SMART" id="SM00822">
    <property type="entry name" value="PKS_KR"/>
    <property type="match status" value="1"/>
</dbReference>
<dbReference type="PANTHER" id="PTHR43245">
    <property type="entry name" value="BIFUNCTIONAL POLYMYXIN RESISTANCE PROTEIN ARNA"/>
    <property type="match status" value="1"/>
</dbReference>
<gene>
    <name evidence="3" type="ORF">SVA_1362</name>
</gene>
<dbReference type="PANTHER" id="PTHR43245:SF53">
    <property type="entry name" value="EPIMERASE-RELATED"/>
    <property type="match status" value="1"/>
</dbReference>
<comment type="similarity">
    <text evidence="1">Belongs to the short-chain dehydrogenases/reductases (SDR) family.</text>
</comment>
<organism evidence="3 4">
    <name type="scientific">Sulfurifustis variabilis</name>
    <dbReference type="NCBI Taxonomy" id="1675686"/>
    <lineage>
        <taxon>Bacteria</taxon>
        <taxon>Pseudomonadati</taxon>
        <taxon>Pseudomonadota</taxon>
        <taxon>Gammaproteobacteria</taxon>
        <taxon>Acidiferrobacterales</taxon>
        <taxon>Acidiferrobacteraceae</taxon>
        <taxon>Sulfurifustis</taxon>
    </lineage>
</organism>
<evidence type="ECO:0000313" key="4">
    <source>
        <dbReference type="Proteomes" id="UP000218899"/>
    </source>
</evidence>
<dbReference type="InterPro" id="IPR001509">
    <property type="entry name" value="Epimerase_deHydtase"/>
</dbReference>